<evidence type="ECO:0000256" key="4">
    <source>
        <dbReference type="ARBA" id="ARBA00022741"/>
    </source>
</evidence>
<dbReference type="NCBIfam" id="TIGR00396">
    <property type="entry name" value="leuS_bact"/>
    <property type="match status" value="1"/>
</dbReference>
<evidence type="ECO:0000256" key="2">
    <source>
        <dbReference type="ARBA" id="ARBA00013164"/>
    </source>
</evidence>
<evidence type="ECO:0000256" key="5">
    <source>
        <dbReference type="ARBA" id="ARBA00022840"/>
    </source>
</evidence>
<feature type="domain" description="Aminoacyl-tRNA synthetase class Ia" evidence="11">
    <location>
        <begin position="640"/>
        <end position="682"/>
    </location>
</feature>
<dbReference type="SUPFAM" id="SSF47323">
    <property type="entry name" value="Anticodon-binding domain of a subclass of class I aminoacyl-tRNA synthetases"/>
    <property type="match status" value="1"/>
</dbReference>
<name>A0A067BYV5_SAPPC</name>
<dbReference type="GO" id="GO:0005524">
    <property type="term" value="F:ATP binding"/>
    <property type="evidence" value="ECO:0007669"/>
    <property type="project" value="UniProtKB-KW"/>
</dbReference>
<dbReference type="GeneID" id="24133433"/>
<proteinExistence type="inferred from homology"/>
<dbReference type="AlphaFoldDB" id="A0A067BYV5"/>
<comment type="catalytic activity">
    <reaction evidence="9">
        <text>tRNA(Leu) + L-leucine + ATP = L-leucyl-tRNA(Leu) + AMP + diphosphate</text>
        <dbReference type="Rhea" id="RHEA:11688"/>
        <dbReference type="Rhea" id="RHEA-COMP:9613"/>
        <dbReference type="Rhea" id="RHEA-COMP:9622"/>
        <dbReference type="ChEBI" id="CHEBI:30616"/>
        <dbReference type="ChEBI" id="CHEBI:33019"/>
        <dbReference type="ChEBI" id="CHEBI:57427"/>
        <dbReference type="ChEBI" id="CHEBI:78442"/>
        <dbReference type="ChEBI" id="CHEBI:78494"/>
        <dbReference type="ChEBI" id="CHEBI:456215"/>
        <dbReference type="EC" id="6.1.1.4"/>
    </reaction>
</comment>
<dbReference type="InterPro" id="IPR001412">
    <property type="entry name" value="aa-tRNA-synth_I_CS"/>
</dbReference>
<evidence type="ECO:0000259" key="11">
    <source>
        <dbReference type="Pfam" id="PF00133"/>
    </source>
</evidence>
<dbReference type="Gene3D" id="2.20.28.290">
    <property type="match status" value="1"/>
</dbReference>
<dbReference type="Pfam" id="PF13603">
    <property type="entry name" value="tRNA-synt_1_2"/>
    <property type="match status" value="1"/>
</dbReference>
<dbReference type="Pfam" id="PF08264">
    <property type="entry name" value="Anticodon_1"/>
    <property type="match status" value="1"/>
</dbReference>
<evidence type="ECO:0000256" key="7">
    <source>
        <dbReference type="ARBA" id="ARBA00023146"/>
    </source>
</evidence>
<dbReference type="OMA" id="GIEHACM"/>
<feature type="domain" description="Leucyl-tRNA synthetase editing" evidence="14">
    <location>
        <begin position="254"/>
        <end position="424"/>
    </location>
</feature>
<sequence length="890" mass="98498">MASMLLRRARPLLASARHSFSTQRVTRLSQVVDKKWQAVDKKWQAAWEAKHEAKTLAPATSDKPKFYCLSMFPYPSGQLHMGHVRVYTISDTMARLRRMQGYDVLHPMGWDAFGLPAENAAIERGVSPADWTLSNIAEAKRQMKNLGIIFDWSQEVTTCQTDYYKWTQWIFLEFLKKGLAYRKEAMVNWDPIDQTVLANEQVDAQGRSWRSGAIVEQRALSQWFLGITQYGDELLNGIDTLTEWPDAVKRMQAAWIGRSEGAQVHFDLPVLGDKQLTVFTTRVETLLGVSYVAVCPEHDLMDELLAHVPTSQRAAVDAFIARTKALTKDQRNNGDTSSGVNTGLTVVHPITKQEVPVYLAEYVLPGVGTGAVMGVPAHDDRDAVFAGHHDLASPRVLTDDNVLCDSGAFSGLSADAAKIAIIAHLQAGDHGDAHVQYRLRDWLVSRQRYWGAPVPVIHCPRCGPVGVPAADLPVELPPLTNPEEDLRGKGGSPLARMGHWKHCSCPACGGPAERDTDTLDTFVDSSWYFLRYGDATNGDAPFTQPNLTKWMTNGVDLYIGGIEHAILHLLYSRFVTKFLADTHNVPTSEPFKKLLAQGMVLGRTYKSPESLRFLKPHEIAVDDDGTVREAATGNVVVTAWEKMSKSKYNGVDPEDIYRQYGADVARLLVLFKAPPAHELEWDEADLLGQSRWLMRIWGLLYDHLDAPSTTFDAKDEKELSLAVHTAIQKVTNALEETQSFNVAIAELMKLSNKMGQLSHLAGSPAYAHAVRSLVTMLSPLAPHNASEMYATLDPASAVDVHDLPWPVHDPNVLASAEMHVVIQIRGKTRETMQVPADADEATLRALAMTLPSVQKHVGTAARSARSFLCPRASKASTRSSTLSFRLAMGY</sequence>
<evidence type="ECO:0000259" key="14">
    <source>
        <dbReference type="Pfam" id="PF13603"/>
    </source>
</evidence>
<dbReference type="InterPro" id="IPR015413">
    <property type="entry name" value="Methionyl/Leucyl_tRNA_Synth"/>
</dbReference>
<keyword evidence="7 10" id="KW-0030">Aminoacyl-tRNA synthetase</keyword>
<dbReference type="SUPFAM" id="SSF50677">
    <property type="entry name" value="ValRS/IleRS/LeuRS editing domain"/>
    <property type="match status" value="1"/>
</dbReference>
<dbReference type="Pfam" id="PF00133">
    <property type="entry name" value="tRNA-synt_1"/>
    <property type="match status" value="2"/>
</dbReference>
<dbReference type="GO" id="GO:0002161">
    <property type="term" value="F:aminoacyl-tRNA deacylase activity"/>
    <property type="evidence" value="ECO:0007669"/>
    <property type="project" value="InterPro"/>
</dbReference>
<dbReference type="Pfam" id="PF09334">
    <property type="entry name" value="tRNA-synt_1g"/>
    <property type="match status" value="1"/>
</dbReference>
<dbReference type="InterPro" id="IPR013155">
    <property type="entry name" value="M/V/L/I-tRNA-synth_anticd-bd"/>
</dbReference>
<dbReference type="GO" id="GO:0032543">
    <property type="term" value="P:mitochondrial translation"/>
    <property type="evidence" value="ECO:0007669"/>
    <property type="project" value="TreeGrafter"/>
</dbReference>
<keyword evidence="5 10" id="KW-0067">ATP-binding</keyword>
<reference evidence="15 16" key="1">
    <citation type="journal article" date="2013" name="PLoS Genet.">
        <title>Distinctive expansion of potential virulence genes in the genome of the oomycete fish pathogen Saprolegnia parasitica.</title>
        <authorList>
            <person name="Jiang R.H."/>
            <person name="de Bruijn I."/>
            <person name="Haas B.J."/>
            <person name="Belmonte R."/>
            <person name="Lobach L."/>
            <person name="Christie J."/>
            <person name="van den Ackerveken G."/>
            <person name="Bottin A."/>
            <person name="Bulone V."/>
            <person name="Diaz-Moreno S.M."/>
            <person name="Dumas B."/>
            <person name="Fan L."/>
            <person name="Gaulin E."/>
            <person name="Govers F."/>
            <person name="Grenville-Briggs L.J."/>
            <person name="Horner N.R."/>
            <person name="Levin J.Z."/>
            <person name="Mammella M."/>
            <person name="Meijer H.J."/>
            <person name="Morris P."/>
            <person name="Nusbaum C."/>
            <person name="Oome S."/>
            <person name="Phillips A.J."/>
            <person name="van Rooyen D."/>
            <person name="Rzeszutek E."/>
            <person name="Saraiva M."/>
            <person name="Secombes C.J."/>
            <person name="Seidl M.F."/>
            <person name="Snel B."/>
            <person name="Stassen J.H."/>
            <person name="Sykes S."/>
            <person name="Tripathy S."/>
            <person name="van den Berg H."/>
            <person name="Vega-Arreguin J.C."/>
            <person name="Wawra S."/>
            <person name="Young S.K."/>
            <person name="Zeng Q."/>
            <person name="Dieguez-Uribeondo J."/>
            <person name="Russ C."/>
            <person name="Tyler B.M."/>
            <person name="van West P."/>
        </authorList>
    </citation>
    <scope>NUCLEOTIDE SEQUENCE [LARGE SCALE GENOMIC DNA]</scope>
    <source>
        <strain evidence="15 16">CBS 223.65</strain>
    </source>
</reference>
<feature type="domain" description="Methionyl/Valyl/Leucyl/Isoleucyl-tRNA synthetase anticodon-binding" evidence="12">
    <location>
        <begin position="722"/>
        <end position="840"/>
    </location>
</feature>
<comment type="similarity">
    <text evidence="1 10">Belongs to the class-I aminoacyl-tRNA synthetase family.</text>
</comment>
<evidence type="ECO:0000256" key="10">
    <source>
        <dbReference type="RuleBase" id="RU363035"/>
    </source>
</evidence>
<dbReference type="InterPro" id="IPR025709">
    <property type="entry name" value="Leu_tRNA-synth_edit"/>
</dbReference>
<dbReference type="EC" id="6.1.1.4" evidence="2"/>
<dbReference type="InterPro" id="IPR002302">
    <property type="entry name" value="Leu-tRNA-ligase"/>
</dbReference>
<evidence type="ECO:0000256" key="8">
    <source>
        <dbReference type="ARBA" id="ARBA00030520"/>
    </source>
</evidence>
<dbReference type="PROSITE" id="PS00178">
    <property type="entry name" value="AA_TRNA_LIGASE_I"/>
    <property type="match status" value="1"/>
</dbReference>
<dbReference type="Gene3D" id="3.90.740.10">
    <property type="entry name" value="Valyl/Leucyl/Isoleucyl-tRNA synthetase, editing domain"/>
    <property type="match status" value="1"/>
</dbReference>
<keyword evidence="4 10" id="KW-0547">Nucleotide-binding</keyword>
<dbReference type="PANTHER" id="PTHR43740">
    <property type="entry name" value="LEUCYL-TRNA SYNTHETASE"/>
    <property type="match status" value="1"/>
</dbReference>
<dbReference type="Gene3D" id="3.10.20.590">
    <property type="match status" value="1"/>
</dbReference>
<keyword evidence="3 10" id="KW-0436">Ligase</keyword>
<gene>
    <name evidence="15" type="ORF">SPRG_11396</name>
</gene>
<accession>A0A067BYV5</accession>
<dbReference type="Gene3D" id="1.10.730.10">
    <property type="entry name" value="Isoleucyl-tRNA Synthetase, Domain 1"/>
    <property type="match status" value="1"/>
</dbReference>
<dbReference type="OrthoDB" id="15954at2759"/>
<dbReference type="GO" id="GO:0005739">
    <property type="term" value="C:mitochondrion"/>
    <property type="evidence" value="ECO:0007669"/>
    <property type="project" value="TreeGrafter"/>
</dbReference>
<evidence type="ECO:0000256" key="1">
    <source>
        <dbReference type="ARBA" id="ARBA00005594"/>
    </source>
</evidence>
<dbReference type="InterPro" id="IPR009080">
    <property type="entry name" value="tRNAsynth_Ia_anticodon-bd"/>
</dbReference>
<dbReference type="PRINTS" id="PR00985">
    <property type="entry name" value="TRNASYNTHLEU"/>
</dbReference>
<evidence type="ECO:0000259" key="12">
    <source>
        <dbReference type="Pfam" id="PF08264"/>
    </source>
</evidence>
<dbReference type="VEuPathDB" id="FungiDB:SPRG_11396"/>
<dbReference type="STRING" id="695850.A0A067BYV5"/>
<feature type="domain" description="Methionyl/Leucyl tRNA synthetase" evidence="13">
    <location>
        <begin position="70"/>
        <end position="204"/>
    </location>
</feature>
<evidence type="ECO:0000256" key="6">
    <source>
        <dbReference type="ARBA" id="ARBA00022917"/>
    </source>
</evidence>
<dbReference type="InterPro" id="IPR002300">
    <property type="entry name" value="aa-tRNA-synth_Ia"/>
</dbReference>
<protein>
    <recommendedName>
        <fullName evidence="2">leucine--tRNA ligase</fullName>
        <ecNumber evidence="2">6.1.1.4</ecNumber>
    </recommendedName>
    <alternativeName>
        <fullName evidence="8">Leucyl-tRNA synthetase</fullName>
    </alternativeName>
</protein>
<dbReference type="CDD" id="cd07958">
    <property type="entry name" value="Anticodon_Ia_Leu_BEm"/>
    <property type="match status" value="1"/>
</dbReference>
<dbReference type="EMBL" id="KK583253">
    <property type="protein sequence ID" value="KDO23473.1"/>
    <property type="molecule type" value="Genomic_DNA"/>
</dbReference>
<organism evidence="15 16">
    <name type="scientific">Saprolegnia parasitica (strain CBS 223.65)</name>
    <dbReference type="NCBI Taxonomy" id="695850"/>
    <lineage>
        <taxon>Eukaryota</taxon>
        <taxon>Sar</taxon>
        <taxon>Stramenopiles</taxon>
        <taxon>Oomycota</taxon>
        <taxon>Saprolegniomycetes</taxon>
        <taxon>Saprolegniales</taxon>
        <taxon>Saprolegniaceae</taxon>
        <taxon>Saprolegnia</taxon>
    </lineage>
</organism>
<keyword evidence="6 10" id="KW-0648">Protein biosynthesis</keyword>
<evidence type="ECO:0000313" key="16">
    <source>
        <dbReference type="Proteomes" id="UP000030745"/>
    </source>
</evidence>
<dbReference type="FunFam" id="1.10.730.10:FF:000002">
    <property type="entry name" value="Leucine--tRNA ligase"/>
    <property type="match status" value="1"/>
</dbReference>
<evidence type="ECO:0000313" key="15">
    <source>
        <dbReference type="EMBL" id="KDO23473.1"/>
    </source>
</evidence>
<evidence type="ECO:0000259" key="13">
    <source>
        <dbReference type="Pfam" id="PF09334"/>
    </source>
</evidence>
<evidence type="ECO:0000256" key="3">
    <source>
        <dbReference type="ARBA" id="ARBA00022598"/>
    </source>
</evidence>
<dbReference type="Gene3D" id="3.40.50.620">
    <property type="entry name" value="HUPs"/>
    <property type="match status" value="2"/>
</dbReference>
<dbReference type="KEGG" id="spar:SPRG_11396"/>
<dbReference type="GO" id="GO:0004823">
    <property type="term" value="F:leucine-tRNA ligase activity"/>
    <property type="evidence" value="ECO:0007669"/>
    <property type="project" value="UniProtKB-EC"/>
</dbReference>
<dbReference type="SUPFAM" id="SSF52374">
    <property type="entry name" value="Nucleotidylyl transferase"/>
    <property type="match status" value="1"/>
</dbReference>
<keyword evidence="16" id="KW-1185">Reference proteome</keyword>
<evidence type="ECO:0000256" key="9">
    <source>
        <dbReference type="ARBA" id="ARBA00047469"/>
    </source>
</evidence>
<dbReference type="HAMAP" id="MF_00049_B">
    <property type="entry name" value="Leu_tRNA_synth_B"/>
    <property type="match status" value="1"/>
</dbReference>
<dbReference type="CDD" id="cd00812">
    <property type="entry name" value="LeuRS_core"/>
    <property type="match status" value="1"/>
</dbReference>
<dbReference type="InterPro" id="IPR009008">
    <property type="entry name" value="Val/Leu/Ile-tRNA-synth_edit"/>
</dbReference>
<dbReference type="InterPro" id="IPR014729">
    <property type="entry name" value="Rossmann-like_a/b/a_fold"/>
</dbReference>
<dbReference type="Proteomes" id="UP000030745">
    <property type="component" value="Unassembled WGS sequence"/>
</dbReference>
<dbReference type="PANTHER" id="PTHR43740:SF2">
    <property type="entry name" value="LEUCINE--TRNA LIGASE, MITOCHONDRIAL"/>
    <property type="match status" value="1"/>
</dbReference>
<feature type="domain" description="Aminoacyl-tRNA synthetase class Ia" evidence="11">
    <location>
        <begin position="439"/>
        <end position="601"/>
    </location>
</feature>
<dbReference type="GO" id="GO:0006429">
    <property type="term" value="P:leucyl-tRNA aminoacylation"/>
    <property type="evidence" value="ECO:0007669"/>
    <property type="project" value="InterPro"/>
</dbReference>
<dbReference type="RefSeq" id="XP_012205788.1">
    <property type="nucleotide sequence ID" value="XM_012350398.1"/>
</dbReference>